<dbReference type="SUPFAM" id="SSF53335">
    <property type="entry name" value="S-adenosyl-L-methionine-dependent methyltransferases"/>
    <property type="match status" value="1"/>
</dbReference>
<name>A0A291QX56_9BACT</name>
<dbReference type="RefSeq" id="WP_098194874.1">
    <property type="nucleotide sequence ID" value="NZ_CP023777.1"/>
</dbReference>
<evidence type="ECO:0000313" key="3">
    <source>
        <dbReference type="Proteomes" id="UP000220133"/>
    </source>
</evidence>
<dbReference type="KEGG" id="cbae:COR50_15775"/>
<gene>
    <name evidence="2" type="ORF">COR50_15775</name>
</gene>
<dbReference type="EMBL" id="CP023777">
    <property type="protein sequence ID" value="ATL48501.1"/>
    <property type="molecule type" value="Genomic_DNA"/>
</dbReference>
<evidence type="ECO:0000313" key="2">
    <source>
        <dbReference type="EMBL" id="ATL48501.1"/>
    </source>
</evidence>
<accession>A0A291QX56</accession>
<dbReference type="InterPro" id="IPR052514">
    <property type="entry name" value="SAM-dependent_MTase"/>
</dbReference>
<dbReference type="InterPro" id="IPR029063">
    <property type="entry name" value="SAM-dependent_MTases_sf"/>
</dbReference>
<evidence type="ECO:0000259" key="1">
    <source>
        <dbReference type="Pfam" id="PF05050"/>
    </source>
</evidence>
<dbReference type="NCBIfam" id="TIGR01444">
    <property type="entry name" value="fkbM_fam"/>
    <property type="match status" value="1"/>
</dbReference>
<dbReference type="Gene3D" id="3.40.50.150">
    <property type="entry name" value="Vaccinia Virus protein VP39"/>
    <property type="match status" value="1"/>
</dbReference>
<reference evidence="2 3" key="1">
    <citation type="submission" date="2017-10" db="EMBL/GenBank/DDBJ databases">
        <title>Paenichitinophaga pekingensis gen. nov., sp. nov., isolated from activated sludge.</title>
        <authorList>
            <person name="Jin D."/>
            <person name="Kong X."/>
            <person name="Deng Y."/>
            <person name="Bai Z."/>
        </authorList>
    </citation>
    <scope>NUCLEOTIDE SEQUENCE [LARGE SCALE GENOMIC DNA]</scope>
    <source>
        <strain evidence="2 3">13</strain>
    </source>
</reference>
<dbReference type="Pfam" id="PF05050">
    <property type="entry name" value="Methyltransf_21"/>
    <property type="match status" value="1"/>
</dbReference>
<dbReference type="AlphaFoldDB" id="A0A291QX56"/>
<dbReference type="PANTHER" id="PTHR34203">
    <property type="entry name" value="METHYLTRANSFERASE, FKBM FAMILY PROTEIN"/>
    <property type="match status" value="1"/>
</dbReference>
<keyword evidence="3" id="KW-1185">Reference proteome</keyword>
<proteinExistence type="predicted"/>
<feature type="domain" description="Methyltransferase FkbM" evidence="1">
    <location>
        <begin position="89"/>
        <end position="240"/>
    </location>
</feature>
<organism evidence="2 3">
    <name type="scientific">Chitinophaga caeni</name>
    <dbReference type="NCBI Taxonomy" id="2029983"/>
    <lineage>
        <taxon>Bacteria</taxon>
        <taxon>Pseudomonadati</taxon>
        <taxon>Bacteroidota</taxon>
        <taxon>Chitinophagia</taxon>
        <taxon>Chitinophagales</taxon>
        <taxon>Chitinophagaceae</taxon>
        <taxon>Chitinophaga</taxon>
    </lineage>
</organism>
<sequence>MSGGNSFLTNVSKGAFRSLFGAKRKRKGISFWQEKRLKHLPNDQLHSFNIYGGKFYFTRPYEFMHSFEELITTGIYKFDAGHQRPFIIDCGANIGLSVVYFKHLYPGAEIIAFEPDERNKQTLARNVESFKLADVQLEAKAIWINNDSISFESSGGQGSKIGEAGAKEDTVQISCQRLKDLLDRRIDLLKIDIEGAEYEVMKDCAGSLQNVQHLFVEYHGDIREHHKLTEILTIIEEAGFMYLLQEAANNVPHPFIMEKQAESFDQQLNIFAFRA</sequence>
<dbReference type="PANTHER" id="PTHR34203:SF15">
    <property type="entry name" value="SLL1173 PROTEIN"/>
    <property type="match status" value="1"/>
</dbReference>
<dbReference type="OrthoDB" id="9785375at2"/>
<dbReference type="Proteomes" id="UP000220133">
    <property type="component" value="Chromosome"/>
</dbReference>
<dbReference type="InterPro" id="IPR006342">
    <property type="entry name" value="FkbM_mtfrase"/>
</dbReference>
<protein>
    <recommendedName>
        <fullName evidence="1">Methyltransferase FkbM domain-containing protein</fullName>
    </recommendedName>
</protein>